<dbReference type="InterPro" id="IPR027417">
    <property type="entry name" value="P-loop_NTPase"/>
</dbReference>
<reference evidence="2" key="1">
    <citation type="journal article" date="2019" name="Ecotoxicol. Environ. Saf.">
        <title>Microbial characterization of heavy metal resistant bacterial strains isolated from an electroplating wastewater treatment plant.</title>
        <authorList>
            <person name="Cai X."/>
            <person name="Zheng X."/>
            <person name="Zhang D."/>
            <person name="Iqbal W."/>
            <person name="Liu C."/>
            <person name="Yang B."/>
            <person name="Zhao X."/>
            <person name="Lu X."/>
            <person name="Mao Y."/>
        </authorList>
    </citation>
    <scope>NUCLEOTIDE SEQUENCE [LARGE SCALE GENOMIC DNA]</scope>
    <source>
        <strain evidence="2">Ni1-3</strain>
    </source>
</reference>
<dbReference type="RefSeq" id="WP_302852212.1">
    <property type="nucleotide sequence ID" value="NZ_CP076856.1"/>
</dbReference>
<evidence type="ECO:0000259" key="1">
    <source>
        <dbReference type="Pfam" id="PF13166"/>
    </source>
</evidence>
<accession>A0A5B8R2M3</accession>
<dbReference type="Pfam" id="PF13166">
    <property type="entry name" value="AAA_13"/>
    <property type="match status" value="1"/>
</dbReference>
<protein>
    <submittedName>
        <fullName evidence="2">AAA family ATPase</fullName>
    </submittedName>
</protein>
<organism evidence="2">
    <name type="scientific">Shewanella decolorationis</name>
    <dbReference type="NCBI Taxonomy" id="256839"/>
    <lineage>
        <taxon>Bacteria</taxon>
        <taxon>Pseudomonadati</taxon>
        <taxon>Pseudomonadota</taxon>
        <taxon>Gammaproteobacteria</taxon>
        <taxon>Alteromonadales</taxon>
        <taxon>Shewanellaceae</taxon>
        <taxon>Shewanella</taxon>
    </lineage>
</organism>
<proteinExistence type="predicted"/>
<dbReference type="EMBL" id="CP031775">
    <property type="protein sequence ID" value="QDZ92975.1"/>
    <property type="molecule type" value="Genomic_DNA"/>
</dbReference>
<feature type="domain" description="Protein CR006 P-loop" evidence="1">
    <location>
        <begin position="10"/>
        <end position="312"/>
    </location>
</feature>
<dbReference type="InterPro" id="IPR026866">
    <property type="entry name" value="CR006_AAA"/>
</dbReference>
<gene>
    <name evidence="2" type="ORF">D0436_22380</name>
</gene>
<evidence type="ECO:0000313" key="2">
    <source>
        <dbReference type="EMBL" id="QDZ92975.1"/>
    </source>
</evidence>
<sequence>MNRFRKQSHKGTKGRNKAVTKISENLTQRRTKESGLTRDIKDLSRNMTSVQPTVDEINRLLVGFGFLNFKISPSTTLPNHYSIERLDGEQAQDTLSEGEVTFITFLYFYQLTRGSFSEEEIAEDRVVVIDDPISSLDSNVLYIVSALVKDLIREIKTDQESSIKQLILLTHNVYFHKEASFQNGRSNGCKDTNFWILRKANNVTSVSAYEQKNPIESSYELLWRELKERNANSGITIQNTMRRIIENYFKILGRFSDDDILSKFENLQEQQICNSLMYWINDGSHCLPDDLYIQHPDDSTELYISVFKKVFDYAGHLSHYNMMMGEEADSTPIELPM</sequence>
<name>A0A5B8R2M3_9GAMM</name>
<dbReference type="AlphaFoldDB" id="A0A5B8R2M3"/>
<dbReference type="Gene3D" id="3.40.50.300">
    <property type="entry name" value="P-loop containing nucleotide triphosphate hydrolases"/>
    <property type="match status" value="1"/>
</dbReference>